<dbReference type="PATRIC" id="fig|1638788.3.peg.5021"/>
<dbReference type="EMBL" id="CP011339">
    <property type="protein sequence ID" value="AKV69853.1"/>
    <property type="molecule type" value="Genomic_DNA"/>
</dbReference>
<proteinExistence type="predicted"/>
<name>A0A0K1S753_9CHRO</name>
<dbReference type="KEGG" id="mpk:VL20_4976"/>
<gene>
    <name evidence="1" type="ORF">VL20_4976</name>
</gene>
<accession>A0A0K1S753</accession>
<evidence type="ECO:0000313" key="2">
    <source>
        <dbReference type="Proteomes" id="UP000068167"/>
    </source>
</evidence>
<reference evidence="1 2" key="1">
    <citation type="journal article" date="2016" name="Stand. Genomic Sci.">
        <title>Complete genome sequence and genomic characterization of Microcystis panniformis FACHB 1757 by third-generation sequencing.</title>
        <authorList>
            <person name="Zhang J.Y."/>
            <person name="Guan R."/>
            <person name="Zhang H.J."/>
            <person name="Li H."/>
            <person name="Xiao P."/>
            <person name="Yu G.L."/>
            <person name="Du L."/>
            <person name="Cao D.M."/>
            <person name="Zhu B.C."/>
            <person name="Li R.H."/>
            <person name="Lu Z.H."/>
        </authorList>
    </citation>
    <scope>NUCLEOTIDE SEQUENCE [LARGE SCALE GENOMIC DNA]</scope>
    <source>
        <strain evidence="1 2">FACHB-1757</strain>
    </source>
</reference>
<organism evidence="1 2">
    <name type="scientific">Microcystis panniformis FACHB-1757</name>
    <dbReference type="NCBI Taxonomy" id="1638788"/>
    <lineage>
        <taxon>Bacteria</taxon>
        <taxon>Bacillati</taxon>
        <taxon>Cyanobacteriota</taxon>
        <taxon>Cyanophyceae</taxon>
        <taxon>Oscillatoriophycideae</taxon>
        <taxon>Chroococcales</taxon>
        <taxon>Microcystaceae</taxon>
        <taxon>Microcystis</taxon>
    </lineage>
</organism>
<sequence length="42" mass="4668">MTSGFYIDSLSILSAHSSSKSGKRRGLTLDSGTGFWFFVFYL</sequence>
<dbReference type="Proteomes" id="UP000068167">
    <property type="component" value="Chromosome"/>
</dbReference>
<dbReference type="AlphaFoldDB" id="A0A0K1S753"/>
<keyword evidence="2" id="KW-1185">Reference proteome</keyword>
<evidence type="ECO:0000313" key="1">
    <source>
        <dbReference type="EMBL" id="AKV69853.1"/>
    </source>
</evidence>
<protein>
    <submittedName>
        <fullName evidence="1">Uncharacterized protein</fullName>
    </submittedName>
</protein>